<evidence type="ECO:0000313" key="1">
    <source>
        <dbReference type="EMBL" id="CAK7323800.1"/>
    </source>
</evidence>
<organism evidence="1 2">
    <name type="scientific">Dovyalis caffra</name>
    <dbReference type="NCBI Taxonomy" id="77055"/>
    <lineage>
        <taxon>Eukaryota</taxon>
        <taxon>Viridiplantae</taxon>
        <taxon>Streptophyta</taxon>
        <taxon>Embryophyta</taxon>
        <taxon>Tracheophyta</taxon>
        <taxon>Spermatophyta</taxon>
        <taxon>Magnoliopsida</taxon>
        <taxon>eudicotyledons</taxon>
        <taxon>Gunneridae</taxon>
        <taxon>Pentapetalae</taxon>
        <taxon>rosids</taxon>
        <taxon>fabids</taxon>
        <taxon>Malpighiales</taxon>
        <taxon>Salicaceae</taxon>
        <taxon>Flacourtieae</taxon>
        <taxon>Dovyalis</taxon>
    </lineage>
</organism>
<sequence length="79" mass="8562">MGGALARPFASRLLLLPQLDGSPTFLIVESESTLAPPGLPLVTDNEEGERRVTADTLLGLLPHTPREADEKGRGREWEV</sequence>
<dbReference type="EMBL" id="CAWUPB010000131">
    <property type="protein sequence ID" value="CAK7323800.1"/>
    <property type="molecule type" value="Genomic_DNA"/>
</dbReference>
<gene>
    <name evidence="1" type="ORF">DCAF_LOCUS1430</name>
</gene>
<proteinExistence type="predicted"/>
<name>A0AAV1QU11_9ROSI</name>
<evidence type="ECO:0000313" key="2">
    <source>
        <dbReference type="Proteomes" id="UP001314170"/>
    </source>
</evidence>
<accession>A0AAV1QU11</accession>
<keyword evidence="2" id="KW-1185">Reference proteome</keyword>
<protein>
    <submittedName>
        <fullName evidence="1">Uncharacterized protein</fullName>
    </submittedName>
</protein>
<reference evidence="1 2" key="1">
    <citation type="submission" date="2024-01" db="EMBL/GenBank/DDBJ databases">
        <authorList>
            <person name="Waweru B."/>
        </authorList>
    </citation>
    <scope>NUCLEOTIDE SEQUENCE [LARGE SCALE GENOMIC DNA]</scope>
</reference>
<dbReference type="Proteomes" id="UP001314170">
    <property type="component" value="Unassembled WGS sequence"/>
</dbReference>
<dbReference type="AlphaFoldDB" id="A0AAV1QU11"/>
<comment type="caution">
    <text evidence="1">The sequence shown here is derived from an EMBL/GenBank/DDBJ whole genome shotgun (WGS) entry which is preliminary data.</text>
</comment>